<dbReference type="InterPro" id="IPR034660">
    <property type="entry name" value="DinB/YfiT-like"/>
</dbReference>
<accession>A0ABP9KMT2</accession>
<name>A0ABP9KMT2_9NOCA</name>
<sequence length="172" mass="19362">MTKWIAPEVDSIRTPRTGDERTLLRSWLDQHRRTLLRKCAGLDGDALVLRSAAPSTLSLLGLVRHLTEDERGWFRIAAAGQPLDYLYCSEGNVDGDIDDADPAAAEANFATYRSEVELADAAVADLSLEHVFQWHDTDFSVRWVYQHMIEEYARHNGHADILRERIDGATGI</sequence>
<comment type="caution">
    <text evidence="1">The sequence shown here is derived from an EMBL/GenBank/DDBJ whole genome shotgun (WGS) entry which is preliminary data.</text>
</comment>
<evidence type="ECO:0000313" key="2">
    <source>
        <dbReference type="Proteomes" id="UP001500603"/>
    </source>
</evidence>
<dbReference type="InterPro" id="IPR007061">
    <property type="entry name" value="MST-like"/>
</dbReference>
<dbReference type="Proteomes" id="UP001500603">
    <property type="component" value="Unassembled WGS sequence"/>
</dbReference>
<dbReference type="Pfam" id="PF04978">
    <property type="entry name" value="MST"/>
    <property type="match status" value="1"/>
</dbReference>
<evidence type="ECO:0000313" key="1">
    <source>
        <dbReference type="EMBL" id="GAA5062085.1"/>
    </source>
</evidence>
<organism evidence="1 2">
    <name type="scientific">Nocardia callitridis</name>
    <dbReference type="NCBI Taxonomy" id="648753"/>
    <lineage>
        <taxon>Bacteria</taxon>
        <taxon>Bacillati</taxon>
        <taxon>Actinomycetota</taxon>
        <taxon>Actinomycetes</taxon>
        <taxon>Mycobacteriales</taxon>
        <taxon>Nocardiaceae</taxon>
        <taxon>Nocardia</taxon>
    </lineage>
</organism>
<reference evidence="2" key="1">
    <citation type="journal article" date="2019" name="Int. J. Syst. Evol. Microbiol.">
        <title>The Global Catalogue of Microorganisms (GCM) 10K type strain sequencing project: providing services to taxonomists for standard genome sequencing and annotation.</title>
        <authorList>
            <consortium name="The Broad Institute Genomics Platform"/>
            <consortium name="The Broad Institute Genome Sequencing Center for Infectious Disease"/>
            <person name="Wu L."/>
            <person name="Ma J."/>
        </authorList>
    </citation>
    <scope>NUCLEOTIDE SEQUENCE [LARGE SCALE GENOMIC DNA]</scope>
    <source>
        <strain evidence="2">JCM 18298</strain>
    </source>
</reference>
<dbReference type="SUPFAM" id="SSF109854">
    <property type="entry name" value="DinB/YfiT-like putative metalloenzymes"/>
    <property type="match status" value="1"/>
</dbReference>
<dbReference type="RefSeq" id="WP_345497683.1">
    <property type="nucleotide sequence ID" value="NZ_BAABJM010000004.1"/>
</dbReference>
<keyword evidence="2" id="KW-1185">Reference proteome</keyword>
<gene>
    <name evidence="1" type="ORF">GCM10023318_45380</name>
</gene>
<dbReference type="Gene3D" id="1.20.120.450">
    <property type="entry name" value="dinb family like domain"/>
    <property type="match status" value="1"/>
</dbReference>
<protein>
    <submittedName>
        <fullName evidence="1">DinB family protein</fullName>
    </submittedName>
</protein>
<dbReference type="EMBL" id="BAABJM010000004">
    <property type="protein sequence ID" value="GAA5062085.1"/>
    <property type="molecule type" value="Genomic_DNA"/>
</dbReference>
<proteinExistence type="predicted"/>